<dbReference type="AlphaFoldDB" id="A0A0M0JXC4"/>
<dbReference type="InterPro" id="IPR002110">
    <property type="entry name" value="Ankyrin_rpt"/>
</dbReference>
<protein>
    <submittedName>
        <fullName evidence="2">Uncharacterized protein</fullName>
    </submittedName>
</protein>
<dbReference type="SUPFAM" id="SSF48403">
    <property type="entry name" value="Ankyrin repeat"/>
    <property type="match status" value="1"/>
</dbReference>
<gene>
    <name evidence="2" type="ORF">Ctob_014690</name>
</gene>
<dbReference type="InterPro" id="IPR036770">
    <property type="entry name" value="Ankyrin_rpt-contain_sf"/>
</dbReference>
<name>A0A0M0JXC4_9EUKA</name>
<keyword evidence="3" id="KW-1185">Reference proteome</keyword>
<reference evidence="3" key="1">
    <citation type="journal article" date="2015" name="PLoS Genet.">
        <title>Genome Sequence and Transcriptome Analyses of Chrysochromulina tobin: Metabolic Tools for Enhanced Algal Fitness in the Prominent Order Prymnesiales (Haptophyceae).</title>
        <authorList>
            <person name="Hovde B.T."/>
            <person name="Deodato C.R."/>
            <person name="Hunsperger H.M."/>
            <person name="Ryken S.A."/>
            <person name="Yost W."/>
            <person name="Jha R.K."/>
            <person name="Patterson J."/>
            <person name="Monnat R.J. Jr."/>
            <person name="Barlow S.B."/>
            <person name="Starkenburg S.R."/>
            <person name="Cattolico R.A."/>
        </authorList>
    </citation>
    <scope>NUCLEOTIDE SEQUENCE</scope>
    <source>
        <strain evidence="3">CCMP291</strain>
    </source>
</reference>
<sequence>MLRDAEAGRRRALDVLKEASTHGAALDLNERLLKVCKDGNVAAATLLLRLESRPDVNAIGRIESLGLTSPLIAAASCGSLDLVDLLLKNHAEPNLAVGDANTKNAIYVVSQLPESNALRSKLLNLLCDAARKKQLDESATRHLGTSASTFVPAAGSPPGTLPDGSPCVLSPYELRLALSMAAPAPPTSFGSTVDYAEELNDEGEEEEAELDEAEMAPEMAPEPNVNP</sequence>
<evidence type="ECO:0000313" key="3">
    <source>
        <dbReference type="Proteomes" id="UP000037460"/>
    </source>
</evidence>
<dbReference type="Proteomes" id="UP000037460">
    <property type="component" value="Unassembled WGS sequence"/>
</dbReference>
<evidence type="ECO:0000256" key="1">
    <source>
        <dbReference type="SAM" id="MobiDB-lite"/>
    </source>
</evidence>
<proteinExistence type="predicted"/>
<accession>A0A0M0JXC4</accession>
<dbReference type="Pfam" id="PF00023">
    <property type="entry name" value="Ank"/>
    <property type="match status" value="1"/>
</dbReference>
<feature type="compositionally biased region" description="Acidic residues" evidence="1">
    <location>
        <begin position="195"/>
        <end position="215"/>
    </location>
</feature>
<evidence type="ECO:0000313" key="2">
    <source>
        <dbReference type="EMBL" id="KOO31214.1"/>
    </source>
</evidence>
<dbReference type="Gene3D" id="1.25.40.20">
    <property type="entry name" value="Ankyrin repeat-containing domain"/>
    <property type="match status" value="1"/>
</dbReference>
<feature type="compositionally biased region" description="Low complexity" evidence="1">
    <location>
        <begin position="216"/>
        <end position="227"/>
    </location>
</feature>
<comment type="caution">
    <text evidence="2">The sequence shown here is derived from an EMBL/GenBank/DDBJ whole genome shotgun (WGS) entry which is preliminary data.</text>
</comment>
<feature type="region of interest" description="Disordered" evidence="1">
    <location>
        <begin position="184"/>
        <end position="227"/>
    </location>
</feature>
<feature type="non-terminal residue" evidence="2">
    <location>
        <position position="227"/>
    </location>
</feature>
<dbReference type="EMBL" id="JWZX01002062">
    <property type="protein sequence ID" value="KOO31214.1"/>
    <property type="molecule type" value="Genomic_DNA"/>
</dbReference>
<organism evidence="2 3">
    <name type="scientific">Chrysochromulina tobinii</name>
    <dbReference type="NCBI Taxonomy" id="1460289"/>
    <lineage>
        <taxon>Eukaryota</taxon>
        <taxon>Haptista</taxon>
        <taxon>Haptophyta</taxon>
        <taxon>Prymnesiophyceae</taxon>
        <taxon>Prymnesiales</taxon>
        <taxon>Chrysochromulinaceae</taxon>
        <taxon>Chrysochromulina</taxon>
    </lineage>
</organism>